<dbReference type="InterPro" id="IPR001322">
    <property type="entry name" value="Lamin_tail_dom"/>
</dbReference>
<organism evidence="9 10">
    <name type="scientific">Biomphalaria glabrata</name>
    <name type="common">Bloodfluke planorb</name>
    <name type="synonym">Freshwater snail</name>
    <dbReference type="NCBI Taxonomy" id="6526"/>
    <lineage>
        <taxon>Eukaryota</taxon>
        <taxon>Metazoa</taxon>
        <taxon>Spiralia</taxon>
        <taxon>Lophotrochozoa</taxon>
        <taxon>Mollusca</taxon>
        <taxon>Gastropoda</taxon>
        <taxon>Heterobranchia</taxon>
        <taxon>Euthyneura</taxon>
        <taxon>Panpulmonata</taxon>
        <taxon>Hygrophila</taxon>
        <taxon>Lymnaeoidea</taxon>
        <taxon>Planorbidae</taxon>
        <taxon>Biomphalaria</taxon>
    </lineage>
</organism>
<dbReference type="Pfam" id="PF00038">
    <property type="entry name" value="Filament"/>
    <property type="match status" value="1"/>
</dbReference>
<comment type="similarity">
    <text evidence="3 4">Belongs to the intermediate filament family.</text>
</comment>
<dbReference type="SMART" id="SM01391">
    <property type="entry name" value="Filament"/>
    <property type="match status" value="1"/>
</dbReference>
<sequence>MSSKSKQVLDEEQGRQSGIQSRNFVITRTDPRRSNASSVFSSSRSSYGVRSSISPGVYQQLSSSGITDFKGNREKEKREMQNLNERLASYIEKVHFLDAQVKKLEAENEALRNRKVEDLQPIRDAYENELRQARKVIDELSSTKGVAEAKLAGLLDEIASLRALIVTYEGQGKDYRKKIDTLTNQLGEFEGELQSLRLRVGSLEDENAKLRELLEKVQEQNRRLRSDLDAETAAHIEADCLAQTKTEEAEFYKDLLDQLELLKPEPIQIKGMDYADFWKSELAKCVREINLAYDEKIDLIQQDCEAKYAAQINQLRSGNVKDGMQLQHAQEEVKKLRGQLQDKNTAYAELATRIASLQAERDELARQLSELERELEEQRIKYNHDVGDLESELTSVLAQLQHLMDAKMSLELEIACYKKLLEGEESRVGLRSLVEQAIGTAGKGASNLKEVIQSSKSRLDDDYGLTLKESTGSLTVQRSSKGTIGFASIDHSGGNVVIENTTSGARAKNQSLKDWVLQKLVNNKVSFEIKLKDLELGPGRTYTIWAKGAKDKATADNEQVADQFSFGVGTCTWKLLDESSNEKATLVAKFSG</sequence>
<dbReference type="PROSITE" id="PS00226">
    <property type="entry name" value="IF_ROD_1"/>
    <property type="match status" value="1"/>
</dbReference>
<evidence type="ECO:0000256" key="4">
    <source>
        <dbReference type="RuleBase" id="RU000685"/>
    </source>
</evidence>
<feature type="coiled-coil region" evidence="5">
    <location>
        <begin position="326"/>
        <end position="392"/>
    </location>
</feature>
<dbReference type="EnsemblMetazoa" id="BGLB016472-RA">
    <property type="protein sequence ID" value="BGLB016472-PA"/>
    <property type="gene ID" value="BGLB016472"/>
</dbReference>
<dbReference type="PANTHER" id="PTHR45721:SF12">
    <property type="entry name" value="INTERMEDIATE FILAMENT PROTEIN IFA-1"/>
    <property type="match status" value="1"/>
</dbReference>
<dbReference type="GO" id="GO:0031507">
    <property type="term" value="P:heterochromatin formation"/>
    <property type="evidence" value="ECO:0007669"/>
    <property type="project" value="TreeGrafter"/>
</dbReference>
<dbReference type="GO" id="GO:0006998">
    <property type="term" value="P:nuclear envelope organization"/>
    <property type="evidence" value="ECO:0007669"/>
    <property type="project" value="TreeGrafter"/>
</dbReference>
<dbReference type="InterPro" id="IPR018039">
    <property type="entry name" value="IF_conserved"/>
</dbReference>
<gene>
    <name evidence="9" type="primary">106060500</name>
    <name evidence="12 13" type="synonym">LOC106060500</name>
</gene>
<evidence type="ECO:0000256" key="5">
    <source>
        <dbReference type="SAM" id="Coils"/>
    </source>
</evidence>
<feature type="compositionally biased region" description="Polar residues" evidence="6">
    <location>
        <begin position="15"/>
        <end position="26"/>
    </location>
</feature>
<dbReference type="InterPro" id="IPR039008">
    <property type="entry name" value="IF_rod_dom"/>
</dbReference>
<dbReference type="STRING" id="6526.A0A2C9K8D8"/>
<reference evidence="12" key="2">
    <citation type="submission" date="2023-09" db="UniProtKB">
        <authorList>
            <consortium name="RefSeq"/>
        </authorList>
    </citation>
    <scope>IDENTIFICATION</scope>
</reference>
<feature type="coiled-coil region" evidence="5">
    <location>
        <begin position="179"/>
        <end position="262"/>
    </location>
</feature>
<feature type="coiled-coil region" evidence="5">
    <location>
        <begin position="66"/>
        <end position="143"/>
    </location>
</feature>
<dbReference type="GO" id="GO:0051664">
    <property type="term" value="P:nuclear pore localization"/>
    <property type="evidence" value="ECO:0007669"/>
    <property type="project" value="TreeGrafter"/>
</dbReference>
<dbReference type="VEuPathDB" id="VectorBase:BGLAX_047071"/>
<dbReference type="PIRSF" id="PIRSF005546">
    <property type="entry name" value="Intermed_filamnt_Ifb-2"/>
    <property type="match status" value="1"/>
</dbReference>
<evidence type="ECO:0000256" key="1">
    <source>
        <dbReference type="ARBA" id="ARBA00022754"/>
    </source>
</evidence>
<dbReference type="Proteomes" id="UP000076420">
    <property type="component" value="Unassembled WGS sequence"/>
</dbReference>
<feature type="compositionally biased region" description="Low complexity" evidence="6">
    <location>
        <begin position="34"/>
        <end position="51"/>
    </location>
</feature>
<dbReference type="GO" id="GO:0005652">
    <property type="term" value="C:nuclear lamina"/>
    <property type="evidence" value="ECO:0007669"/>
    <property type="project" value="TreeGrafter"/>
</dbReference>
<evidence type="ECO:0000256" key="2">
    <source>
        <dbReference type="ARBA" id="ARBA00023054"/>
    </source>
</evidence>
<dbReference type="Gene3D" id="1.20.5.170">
    <property type="match status" value="1"/>
</dbReference>
<dbReference type="SUPFAM" id="SSF57997">
    <property type="entry name" value="Tropomyosin"/>
    <property type="match status" value="1"/>
</dbReference>
<dbReference type="PROSITE" id="PS51842">
    <property type="entry name" value="IF_ROD_2"/>
    <property type="match status" value="1"/>
</dbReference>
<evidence type="ECO:0000259" key="7">
    <source>
        <dbReference type="PROSITE" id="PS51841"/>
    </source>
</evidence>
<evidence type="ECO:0000313" key="11">
    <source>
        <dbReference type="Proteomes" id="UP001165740"/>
    </source>
</evidence>
<feature type="domain" description="LTD" evidence="7">
    <location>
        <begin position="472"/>
        <end position="590"/>
    </location>
</feature>
<dbReference type="GeneID" id="106060500"/>
<dbReference type="AlphaFoldDB" id="A0A2C9K8D8"/>
<dbReference type="GO" id="GO:0005200">
    <property type="term" value="F:structural constituent of cytoskeleton"/>
    <property type="evidence" value="ECO:0007669"/>
    <property type="project" value="TreeGrafter"/>
</dbReference>
<dbReference type="Proteomes" id="UP001165740">
    <property type="component" value="Chromosome 9"/>
</dbReference>
<evidence type="ECO:0000313" key="12">
    <source>
        <dbReference type="RefSeq" id="XP_013073861.1"/>
    </source>
</evidence>
<dbReference type="GO" id="GO:0005882">
    <property type="term" value="C:intermediate filament"/>
    <property type="evidence" value="ECO:0007669"/>
    <property type="project" value="UniProtKB-UniRule"/>
</dbReference>
<evidence type="ECO:0000313" key="13">
    <source>
        <dbReference type="RefSeq" id="XP_055895744.1"/>
    </source>
</evidence>
<dbReference type="PROSITE" id="PS51841">
    <property type="entry name" value="LTD"/>
    <property type="match status" value="1"/>
</dbReference>
<evidence type="ECO:0000256" key="3">
    <source>
        <dbReference type="PIRNR" id="PIRNR005546"/>
    </source>
</evidence>
<dbReference type="OrthoDB" id="2441647at2759"/>
<evidence type="ECO:0000313" key="10">
    <source>
        <dbReference type="Proteomes" id="UP000076420"/>
    </source>
</evidence>
<protein>
    <submittedName>
        <fullName evidence="12 13">Retrograde protein of 51 kDa isoform X1</fullName>
    </submittedName>
</protein>
<keyword evidence="11" id="KW-1185">Reference proteome</keyword>
<dbReference type="RefSeq" id="XP_055895744.1">
    <property type="nucleotide sequence ID" value="XM_056039769.1"/>
</dbReference>
<keyword evidence="2 3" id="KW-0175">Coiled coil</keyword>
<dbReference type="PANTHER" id="PTHR45721">
    <property type="entry name" value="LAMIN DM0-RELATED"/>
    <property type="match status" value="1"/>
</dbReference>
<dbReference type="Gene3D" id="2.60.40.1260">
    <property type="entry name" value="Lamin Tail domain"/>
    <property type="match status" value="1"/>
</dbReference>
<dbReference type="VEuPathDB" id="VectorBase:BGLB016472"/>
<accession>A0A2C9K8D8</accession>
<dbReference type="InterPro" id="IPR016451">
    <property type="entry name" value="Intermed_filament_ifa/ifb"/>
</dbReference>
<dbReference type="KEGG" id="bgt:106060500"/>
<dbReference type="GO" id="GO:0090435">
    <property type="term" value="P:protein localization to nuclear envelope"/>
    <property type="evidence" value="ECO:0007669"/>
    <property type="project" value="TreeGrafter"/>
</dbReference>
<dbReference type="RefSeq" id="XP_013073861.1">
    <property type="nucleotide sequence ID" value="XM_013218407.2"/>
</dbReference>
<reference evidence="9" key="1">
    <citation type="submission" date="2020-05" db="UniProtKB">
        <authorList>
            <consortium name="EnsemblMetazoa"/>
        </authorList>
    </citation>
    <scope>IDENTIFICATION</scope>
    <source>
        <strain evidence="9">BB02</strain>
    </source>
</reference>
<evidence type="ECO:0000256" key="6">
    <source>
        <dbReference type="SAM" id="MobiDB-lite"/>
    </source>
</evidence>
<dbReference type="SUPFAM" id="SSF74853">
    <property type="entry name" value="Lamin A/C globular tail domain"/>
    <property type="match status" value="1"/>
</dbReference>
<dbReference type="InterPro" id="IPR036415">
    <property type="entry name" value="Lamin_tail_dom_sf"/>
</dbReference>
<dbReference type="Gene3D" id="1.20.5.1160">
    <property type="entry name" value="Vasodilator-stimulated phosphoprotein"/>
    <property type="match status" value="2"/>
</dbReference>
<feature type="domain" description="IF rod" evidence="8">
    <location>
        <begin position="76"/>
        <end position="428"/>
    </location>
</feature>
<feature type="region of interest" description="Disordered" evidence="6">
    <location>
        <begin position="1"/>
        <end position="51"/>
    </location>
</feature>
<dbReference type="GO" id="GO:0007097">
    <property type="term" value="P:nuclear migration"/>
    <property type="evidence" value="ECO:0007669"/>
    <property type="project" value="TreeGrafter"/>
</dbReference>
<evidence type="ECO:0000313" key="9">
    <source>
        <dbReference type="EnsemblMetazoa" id="BGLB016472-PA"/>
    </source>
</evidence>
<dbReference type="OMA" id="KQDMESW"/>
<evidence type="ECO:0000259" key="8">
    <source>
        <dbReference type="PROSITE" id="PS51842"/>
    </source>
</evidence>
<name>A0A2C9K8D8_BIOGL</name>
<keyword evidence="1 3" id="KW-0403">Intermediate filament</keyword>
<proteinExistence type="inferred from homology"/>
<dbReference type="SUPFAM" id="SSF64593">
    <property type="entry name" value="Intermediate filament protein, coiled coil region"/>
    <property type="match status" value="2"/>
</dbReference>